<evidence type="ECO:0000256" key="10">
    <source>
        <dbReference type="ARBA" id="ARBA00023274"/>
    </source>
</evidence>
<dbReference type="Gene3D" id="1.25.40.10">
    <property type="entry name" value="Tetratricopeptide repeat domain"/>
    <property type="match status" value="2"/>
</dbReference>
<keyword evidence="10" id="KW-0687">Ribonucleoprotein</keyword>
<dbReference type="InterPro" id="IPR037387">
    <property type="entry name" value="PTCD3"/>
</dbReference>
<comment type="subcellular location">
    <subcellularLocation>
        <location evidence="1">Mitochondrion</location>
    </subcellularLocation>
</comment>
<keyword evidence="12" id="KW-1185">Reference proteome</keyword>
<evidence type="ECO:0000256" key="11">
    <source>
        <dbReference type="ARBA" id="ARBA00035134"/>
    </source>
</evidence>
<evidence type="ECO:0000256" key="6">
    <source>
        <dbReference type="ARBA" id="ARBA00022884"/>
    </source>
</evidence>
<dbReference type="Pfam" id="PF13812">
    <property type="entry name" value="PPR_3"/>
    <property type="match status" value="1"/>
</dbReference>
<dbReference type="InterPro" id="IPR011990">
    <property type="entry name" value="TPR-like_helical_dom_sf"/>
</dbReference>
<evidence type="ECO:0000256" key="2">
    <source>
        <dbReference type="ARBA" id="ARBA00008551"/>
    </source>
</evidence>
<evidence type="ECO:0000256" key="5">
    <source>
        <dbReference type="ARBA" id="ARBA00022845"/>
    </source>
</evidence>
<evidence type="ECO:0000256" key="3">
    <source>
        <dbReference type="ARBA" id="ARBA00022730"/>
    </source>
</evidence>
<gene>
    <name evidence="13" type="primary">LOC100210577</name>
</gene>
<accession>A0ABM4BE84</accession>
<evidence type="ECO:0000256" key="1">
    <source>
        <dbReference type="ARBA" id="ARBA00004173"/>
    </source>
</evidence>
<comment type="similarity">
    <text evidence="2">Belongs to the mitochondrion-specific ribosomal protein mS39 family.</text>
</comment>
<dbReference type="Pfam" id="PF22330">
    <property type="entry name" value="Rib_mS39_PPR"/>
    <property type="match status" value="1"/>
</dbReference>
<sequence length="626" mass="72590">MALFISRESPFHKCKCISSYLMHAFAEEYSKPLGYQLRSVTEQVQNQETSCPQVKRLKRDKLTVLKVLSSTVKQIPNRPHYRLWDDVILNPRSNIKQNEILLALESGEKAADFVLEKYPHLFPLREPVPPWPKKSISSEDIEETVENLVWLLQNSSNVEKVVKLYEKIKLSEKLSTDVHNQMLEFVCFHDIPGSKVENGATEVVKYADLLYAEIKSPTNHKAHEVMILGLLKYGKTEEAFKLYEEINKEDFKGSLFFYNSLLTNIYNSFSNNATRWKAAEDITSSMCKLNITPTQDTFNALLSLSTKMDNPSTLTIKVFREMKKLKIEPSLASYYYILIAEKSRLGFTDNRILEAVLNEVSQGSVKFELQHPDDLNFFNAAMDMARYKRNKNLAQPIFELLMKNDNYEFLSGGKDSQFFGNYICAMTRDAPNADEVISWYRKVVPQYFRPRDWVYQQLFYNLKSHKAPQHVPEIYKDMVSMRIPMTERVALPLFETLDYVDNIPKEKKEEFLIVAEDATKWLTIFNFEVNSNILSTLVKIFCLCEKNAEARKVIEEYKLKGVSPNYSALKYMLDTNLKQQDLKGALGTIKMMADLGMFMSTGELEEYLKQPILEGRGDMIKSWFQR</sequence>
<dbReference type="PANTHER" id="PTHR16276:SF1">
    <property type="entry name" value="SMALL RIBOSOMAL SUBUNIT PROTEIN MS39"/>
    <property type="match status" value="1"/>
</dbReference>
<organism evidence="12 13">
    <name type="scientific">Hydra vulgaris</name>
    <name type="common">Hydra</name>
    <name type="synonym">Hydra attenuata</name>
    <dbReference type="NCBI Taxonomy" id="6087"/>
    <lineage>
        <taxon>Eukaryota</taxon>
        <taxon>Metazoa</taxon>
        <taxon>Cnidaria</taxon>
        <taxon>Hydrozoa</taxon>
        <taxon>Hydroidolina</taxon>
        <taxon>Anthoathecata</taxon>
        <taxon>Aplanulata</taxon>
        <taxon>Hydridae</taxon>
        <taxon>Hydra</taxon>
    </lineage>
</organism>
<reference evidence="13" key="2">
    <citation type="submission" date="2025-08" db="UniProtKB">
        <authorList>
            <consortium name="RefSeq"/>
        </authorList>
    </citation>
    <scope>IDENTIFICATION</scope>
</reference>
<evidence type="ECO:0000313" key="13">
    <source>
        <dbReference type="RefSeq" id="XP_065647272.1"/>
    </source>
</evidence>
<dbReference type="InterPro" id="IPR002885">
    <property type="entry name" value="PPR_rpt"/>
</dbReference>
<protein>
    <recommendedName>
        <fullName evidence="11">Small ribosomal subunit protein mS39</fullName>
    </recommendedName>
</protein>
<evidence type="ECO:0000313" key="12">
    <source>
        <dbReference type="Proteomes" id="UP001652625"/>
    </source>
</evidence>
<dbReference type="Proteomes" id="UP001652625">
    <property type="component" value="Chromosome 02"/>
</dbReference>
<dbReference type="InterPro" id="IPR055063">
    <property type="entry name" value="Rib_mS39_PPR"/>
</dbReference>
<evidence type="ECO:0000256" key="8">
    <source>
        <dbReference type="ARBA" id="ARBA00022980"/>
    </source>
</evidence>
<keyword evidence="9" id="KW-0496">Mitochondrion</keyword>
<keyword evidence="6" id="KW-0694">RNA-binding</keyword>
<keyword evidence="7" id="KW-0809">Transit peptide</keyword>
<dbReference type="PANTHER" id="PTHR16276">
    <property type="entry name" value="PENTATRICOPEPTIDE REPEAT DOMAIN-CONTAINING PROTEIN 3"/>
    <property type="match status" value="1"/>
</dbReference>
<keyword evidence="8" id="KW-0689">Ribosomal protein</keyword>
<dbReference type="RefSeq" id="XP_065647272.1">
    <property type="nucleotide sequence ID" value="XM_065791200.1"/>
</dbReference>
<name>A0ABM4BE84_HYDVU</name>
<evidence type="ECO:0000256" key="9">
    <source>
        <dbReference type="ARBA" id="ARBA00023128"/>
    </source>
</evidence>
<dbReference type="GeneID" id="100210577"/>
<keyword evidence="3" id="KW-0699">rRNA-binding</keyword>
<evidence type="ECO:0000256" key="7">
    <source>
        <dbReference type="ARBA" id="ARBA00022946"/>
    </source>
</evidence>
<proteinExistence type="inferred from homology"/>
<keyword evidence="4" id="KW-0677">Repeat</keyword>
<reference evidence="12" key="1">
    <citation type="submission" date="2025-05" db="UniProtKB">
        <authorList>
            <consortium name="RefSeq"/>
        </authorList>
    </citation>
    <scope>NUCLEOTIDE SEQUENCE [LARGE SCALE GENOMIC DNA]</scope>
</reference>
<keyword evidence="5" id="KW-0810">Translation regulation</keyword>
<evidence type="ECO:0000256" key="4">
    <source>
        <dbReference type="ARBA" id="ARBA00022737"/>
    </source>
</evidence>